<dbReference type="WBParaSite" id="ES5_v2.g19558.t1">
    <property type="protein sequence ID" value="ES5_v2.g19558.t1"/>
    <property type="gene ID" value="ES5_v2.g19558"/>
</dbReference>
<proteinExistence type="predicted"/>
<protein>
    <submittedName>
        <fullName evidence="2">BTB domain-containing protein</fullName>
    </submittedName>
</protein>
<reference evidence="2" key="1">
    <citation type="submission" date="2022-11" db="UniProtKB">
        <authorList>
            <consortium name="WormBaseParasite"/>
        </authorList>
    </citation>
    <scope>IDENTIFICATION</scope>
</reference>
<evidence type="ECO:0000313" key="2">
    <source>
        <dbReference type="WBParaSite" id="ES5_v2.g19558.t1"/>
    </source>
</evidence>
<evidence type="ECO:0000313" key="1">
    <source>
        <dbReference type="Proteomes" id="UP000887579"/>
    </source>
</evidence>
<organism evidence="1 2">
    <name type="scientific">Panagrolaimus sp. ES5</name>
    <dbReference type="NCBI Taxonomy" id="591445"/>
    <lineage>
        <taxon>Eukaryota</taxon>
        <taxon>Metazoa</taxon>
        <taxon>Ecdysozoa</taxon>
        <taxon>Nematoda</taxon>
        <taxon>Chromadorea</taxon>
        <taxon>Rhabditida</taxon>
        <taxon>Tylenchina</taxon>
        <taxon>Panagrolaimomorpha</taxon>
        <taxon>Panagrolaimoidea</taxon>
        <taxon>Panagrolaimidae</taxon>
        <taxon>Panagrolaimus</taxon>
    </lineage>
</organism>
<name>A0AC34FQF7_9BILA</name>
<sequence length="295" mass="33432">MFLNVNGSNERKTTAKFTISIESANYSESLNGVYERNEGYGNACCKTDEFFDSKNQYFVDGEITIKIKGIFKTHKSLIHKTSSPISMQWKIKEDVLLAKKGIQNKSDGYGLPLCSTDDLFDPTKRYIVDGFLTINFNGILLIENDEKTETYSKKKVEDFTIVIGDKEIKVHKQVLIDVSPVFSGMLESGMKESIQNKMIITDFPFEIVETSINLCYNSNFPTSLFTIEDMLLLLKFADKYEIKLIKAKSTPVLGVESLDKDLLVSLFLNTFRPVDSDVESDNDEDSEVENSDDED</sequence>
<accession>A0AC34FQF7</accession>
<dbReference type="Proteomes" id="UP000887579">
    <property type="component" value="Unplaced"/>
</dbReference>